<dbReference type="PANTHER" id="PTHR10869:SF123">
    <property type="entry name" value="PROLYL 4-HYDROXYLASE 10-RELATED"/>
    <property type="match status" value="1"/>
</dbReference>
<dbReference type="InterPro" id="IPR045054">
    <property type="entry name" value="P4HA-like"/>
</dbReference>
<evidence type="ECO:0000256" key="2">
    <source>
        <dbReference type="ARBA" id="ARBA00022723"/>
    </source>
</evidence>
<dbReference type="EMBL" id="LFYR01000667">
    <property type="protein sequence ID" value="KMZ71666.1"/>
    <property type="molecule type" value="Genomic_DNA"/>
</dbReference>
<protein>
    <submittedName>
        <fullName evidence="5">Uncharacterized protein</fullName>
    </submittedName>
</protein>
<reference evidence="6" key="1">
    <citation type="journal article" date="2016" name="Nature">
        <title>The genome of the seagrass Zostera marina reveals angiosperm adaptation to the sea.</title>
        <authorList>
            <person name="Olsen J.L."/>
            <person name="Rouze P."/>
            <person name="Verhelst B."/>
            <person name="Lin Y.-C."/>
            <person name="Bayer T."/>
            <person name="Collen J."/>
            <person name="Dattolo E."/>
            <person name="De Paoli E."/>
            <person name="Dittami S."/>
            <person name="Maumus F."/>
            <person name="Michel G."/>
            <person name="Kersting A."/>
            <person name="Lauritano C."/>
            <person name="Lohaus R."/>
            <person name="Toepel M."/>
            <person name="Tonon T."/>
            <person name="Vanneste K."/>
            <person name="Amirebrahimi M."/>
            <person name="Brakel J."/>
            <person name="Bostroem C."/>
            <person name="Chovatia M."/>
            <person name="Grimwood J."/>
            <person name="Jenkins J.W."/>
            <person name="Jueterbock A."/>
            <person name="Mraz A."/>
            <person name="Stam W.T."/>
            <person name="Tice H."/>
            <person name="Bornberg-Bauer E."/>
            <person name="Green P.J."/>
            <person name="Pearson G.A."/>
            <person name="Procaccini G."/>
            <person name="Duarte C.M."/>
            <person name="Schmutz J."/>
            <person name="Reusch T.B.H."/>
            <person name="Van de Peer Y."/>
        </authorList>
    </citation>
    <scope>NUCLEOTIDE SEQUENCE [LARGE SCALE GENOMIC DNA]</scope>
    <source>
        <strain evidence="6">cv. Finnish</strain>
    </source>
</reference>
<evidence type="ECO:0000256" key="1">
    <source>
        <dbReference type="ARBA" id="ARBA00004586"/>
    </source>
</evidence>
<comment type="subcellular location">
    <subcellularLocation>
        <location evidence="1">Endoplasmic reticulum membrane</location>
    </subcellularLocation>
</comment>
<dbReference type="GO" id="GO:0005789">
    <property type="term" value="C:endoplasmic reticulum membrane"/>
    <property type="evidence" value="ECO:0007669"/>
    <property type="project" value="UniProtKB-SubCell"/>
</dbReference>
<organism evidence="5 6">
    <name type="scientific">Zostera marina</name>
    <name type="common">Eelgrass</name>
    <dbReference type="NCBI Taxonomy" id="29655"/>
    <lineage>
        <taxon>Eukaryota</taxon>
        <taxon>Viridiplantae</taxon>
        <taxon>Streptophyta</taxon>
        <taxon>Embryophyta</taxon>
        <taxon>Tracheophyta</taxon>
        <taxon>Spermatophyta</taxon>
        <taxon>Magnoliopsida</taxon>
        <taxon>Liliopsida</taxon>
        <taxon>Zosteraceae</taxon>
        <taxon>Zostera</taxon>
    </lineage>
</organism>
<gene>
    <name evidence="5" type="ORF">ZOSMA_178G00550</name>
</gene>
<dbReference type="AlphaFoldDB" id="A0A0K9PRS0"/>
<name>A0A0K9PRS0_ZOSMR</name>
<comment type="caution">
    <text evidence="5">The sequence shown here is derived from an EMBL/GenBank/DDBJ whole genome shotgun (WGS) entry which is preliminary data.</text>
</comment>
<evidence type="ECO:0000313" key="5">
    <source>
        <dbReference type="EMBL" id="KMZ71666.1"/>
    </source>
</evidence>
<keyword evidence="4" id="KW-0812">Transmembrane</keyword>
<keyword evidence="4" id="KW-1133">Transmembrane helix</keyword>
<keyword evidence="3" id="KW-0408">Iron</keyword>
<dbReference type="OMA" id="CFLICVY"/>
<keyword evidence="4" id="KW-0472">Membrane</keyword>
<feature type="non-terminal residue" evidence="5">
    <location>
        <position position="120"/>
    </location>
</feature>
<evidence type="ECO:0000256" key="4">
    <source>
        <dbReference type="SAM" id="Phobius"/>
    </source>
</evidence>
<dbReference type="STRING" id="29655.A0A0K9PRS0"/>
<dbReference type="PANTHER" id="PTHR10869">
    <property type="entry name" value="PROLYL 4-HYDROXYLASE ALPHA SUBUNIT"/>
    <property type="match status" value="1"/>
</dbReference>
<evidence type="ECO:0000313" key="6">
    <source>
        <dbReference type="Proteomes" id="UP000036987"/>
    </source>
</evidence>
<keyword evidence="6" id="KW-1185">Reference proteome</keyword>
<dbReference type="OrthoDB" id="1730755at2759"/>
<proteinExistence type="predicted"/>
<keyword evidence="2" id="KW-0479">Metal-binding</keyword>
<dbReference type="GO" id="GO:0046872">
    <property type="term" value="F:metal ion binding"/>
    <property type="evidence" value="ECO:0007669"/>
    <property type="project" value="UniProtKB-KW"/>
</dbReference>
<evidence type="ECO:0000256" key="3">
    <source>
        <dbReference type="ARBA" id="ARBA00023004"/>
    </source>
</evidence>
<dbReference type="Gene3D" id="2.60.120.620">
    <property type="entry name" value="q2cbj1_9rhob like domain"/>
    <property type="match status" value="1"/>
</dbReference>
<dbReference type="Proteomes" id="UP000036987">
    <property type="component" value="Unassembled WGS sequence"/>
</dbReference>
<sequence length="120" mass="13828">MEGSLPLHKGRNVRGILRRRSSSPWTVVLGILLMLSMSLLILLSLGIFSIPISSDSPGDIQHIEIKLPTQKHEELEEKRKWTEILSWEPRAFLYHNFLSKEECNHLIELAKPRMKMSTVV</sequence>
<accession>A0A0K9PRS0</accession>
<feature type="transmembrane region" description="Helical" evidence="4">
    <location>
        <begin position="27"/>
        <end position="48"/>
    </location>
</feature>